<accession>A0A143YA19</accession>
<evidence type="ECO:0000313" key="1">
    <source>
        <dbReference type="EMBL" id="CZQ83691.1"/>
    </source>
</evidence>
<gene>
    <name evidence="1" type="ORF">Tpal_476</name>
</gene>
<keyword evidence="2" id="KW-1185">Reference proteome</keyword>
<organism evidence="1 2">
    <name type="scientific">Trichococcus palustris</name>
    <dbReference type="NCBI Taxonomy" id="140314"/>
    <lineage>
        <taxon>Bacteria</taxon>
        <taxon>Bacillati</taxon>
        <taxon>Bacillota</taxon>
        <taxon>Bacilli</taxon>
        <taxon>Lactobacillales</taxon>
        <taxon>Carnobacteriaceae</taxon>
        <taxon>Trichococcus</taxon>
    </lineage>
</organism>
<dbReference type="SUPFAM" id="SSF160713">
    <property type="entry name" value="YqaI-like"/>
    <property type="match status" value="1"/>
</dbReference>
<reference evidence="1 2" key="1">
    <citation type="submission" date="2016-02" db="EMBL/GenBank/DDBJ databases">
        <authorList>
            <person name="Wen L."/>
            <person name="He K."/>
            <person name="Yang H."/>
        </authorList>
    </citation>
    <scope>NUCLEOTIDE SEQUENCE [LARGE SCALE GENOMIC DNA]</scope>
    <source>
        <strain evidence="1">Trichococcus palustris</strain>
    </source>
</reference>
<dbReference type="Proteomes" id="UP000242754">
    <property type="component" value="Unassembled WGS sequence"/>
</dbReference>
<dbReference type="OrthoDB" id="2167217at2"/>
<dbReference type="EMBL" id="FJNE01000001">
    <property type="protein sequence ID" value="CZQ83691.1"/>
    <property type="molecule type" value="Genomic_DNA"/>
</dbReference>
<name>A0A143YA19_9LACT</name>
<protein>
    <submittedName>
        <fullName evidence="1">Uncharacterized protein</fullName>
    </submittedName>
</protein>
<dbReference type="InterPro" id="IPR023118">
    <property type="entry name" value="YqaI_dom_sf"/>
</dbReference>
<dbReference type="RefSeq" id="WP_087030809.1">
    <property type="nucleotide sequence ID" value="NZ_FJNE01000001.1"/>
</dbReference>
<dbReference type="STRING" id="140314.SAMN04488076_103186"/>
<dbReference type="AlphaFoldDB" id="A0A143YA19"/>
<proteinExistence type="predicted"/>
<evidence type="ECO:0000313" key="2">
    <source>
        <dbReference type="Proteomes" id="UP000242754"/>
    </source>
</evidence>
<sequence>MNRTNFERFLEPDEPQLFGSDWEGNEIYDGDEYVETELGLVRLEDISRFVKETQKVMVAGE</sequence>